<sequence>MADADNKAVKDRSVRILTISSQRRPWARPKDFPYTWSEPPDYPDAPWIRMSGRWLEKAGFEIGSKIRVEVERGKLTITPA</sequence>
<dbReference type="Proteomes" id="UP000826462">
    <property type="component" value="Chromosome 1"/>
</dbReference>
<organism evidence="2 3">
    <name type="scientific">Paraburkholderia edwinii</name>
    <dbReference type="NCBI Taxonomy" id="2861782"/>
    <lineage>
        <taxon>Bacteria</taxon>
        <taxon>Pseudomonadati</taxon>
        <taxon>Pseudomonadota</taxon>
        <taxon>Betaproteobacteria</taxon>
        <taxon>Burkholderiales</taxon>
        <taxon>Burkholderiaceae</taxon>
        <taxon>Paraburkholderia</taxon>
    </lineage>
</organism>
<dbReference type="InterPro" id="IPR014944">
    <property type="entry name" value="Toxin_SymE-like"/>
</dbReference>
<dbReference type="EMBL" id="CP080095">
    <property type="protein sequence ID" value="QYD69047.1"/>
    <property type="molecule type" value="Genomic_DNA"/>
</dbReference>
<reference evidence="2 3" key="1">
    <citation type="submission" date="2021-07" db="EMBL/GenBank/DDBJ databases">
        <title>Paraburkholderia edwinii protects Aspergillus sp. from phenazines by acting as a toxin sponge.</title>
        <authorList>
            <person name="Dahlstrom K.M."/>
            <person name="Newman D.K."/>
        </authorList>
    </citation>
    <scope>NUCLEOTIDE SEQUENCE [LARGE SCALE GENOMIC DNA]</scope>
    <source>
        <strain evidence="2 3">Pe01</strain>
    </source>
</reference>
<dbReference type="Pfam" id="PF08845">
    <property type="entry name" value="SymE_toxin"/>
    <property type="match status" value="1"/>
</dbReference>
<feature type="domain" description="Toxin SymE-like" evidence="1">
    <location>
        <begin position="42"/>
        <end position="79"/>
    </location>
</feature>
<accession>A0ABX8UJ62</accession>
<evidence type="ECO:0000313" key="2">
    <source>
        <dbReference type="EMBL" id="QYD69047.1"/>
    </source>
</evidence>
<evidence type="ECO:0000259" key="1">
    <source>
        <dbReference type="Pfam" id="PF08845"/>
    </source>
</evidence>
<keyword evidence="3" id="KW-1185">Reference proteome</keyword>
<evidence type="ECO:0000313" key="3">
    <source>
        <dbReference type="Proteomes" id="UP000826462"/>
    </source>
</evidence>
<gene>
    <name evidence="2" type="ORF">KZJ38_01200</name>
</gene>
<name>A0ABX8UJ62_9BURK</name>
<protein>
    <submittedName>
        <fullName evidence="2">Type I toxin-antitoxin system SymE family toxin</fullName>
    </submittedName>
</protein>
<proteinExistence type="predicted"/>